<evidence type="ECO:0000313" key="3">
    <source>
        <dbReference type="Proteomes" id="UP000177026"/>
    </source>
</evidence>
<feature type="transmembrane region" description="Helical" evidence="1">
    <location>
        <begin position="152"/>
        <end position="172"/>
    </location>
</feature>
<sequence>MVDEAVKVGKQVFAGRLSPLYLLDSWQERWAEGFALSSYYSHLPQAVIGLISIGSNLNPYELFVWIRTLLLIFLPIMFFWGATVLGLSGLTSLLVALFSQAIFTNGLYGIDVSSFLWRGWGLSSQLMALFFMPPAFAYAMKYLQEKKALSRAVLFNFILAQSHFGMFSLLLLGYGLYLPYRLSVMILQELSLDYLKGQRSKIKAIAQILNPQKIIYEIIIPWVKFIFLTLFSLSYFIVPFFLQSDFRNYSIWDPIWKFDSWGLKQAIVWFLNGDLFDYGRFPVISIVVILGVLWGIGKIGEKGKETIDKRYEIRDSLITSTSSVQAGFMSFLFGFYFLLFSGKTTLGNLINLIPGMAEYHQHRTIVMVQFIGIYLGAWFVYSLLKKLDTVFFRRVGVFKKGIFISILIIASLFIIYYLEQPLVSYAKDNALWIARSNKAYLYDLPAYKKIKDKLESMAKGRLYVGKPGNWGRQFTVGETPLYMQISQDGFPVINFLPESWSPNSDTEQFFDENNQDFYNLYNVRYSILPDNIKPPEFAKLVEKQGKYNLFQIDTTGWFDSGNINVLVRSKKTNLLNITRLWFGNKLLKEKNYPVIDLRSDQSNKPTHEWIDKLWQIQMVDKNNFINLNDQKERSIWIANPMETSFMNLVKPSQEGMFEFKNEKASPNGYTIELRVKKDCQNCIVILKESFHPNWQIKLNSQSVMTFPVFPFYIGFTLHKQGEYSIEAIYQQNTLKKFLLLLEAIFIFYLVYILLRKVKTRLRS</sequence>
<dbReference type="Proteomes" id="UP000177026">
    <property type="component" value="Unassembled WGS sequence"/>
</dbReference>
<protein>
    <recommendedName>
        <fullName evidence="4">Membrane protein 6-pyruvoyl-tetrahydropterin synthase-related domain-containing protein</fullName>
    </recommendedName>
</protein>
<keyword evidence="1" id="KW-1133">Transmembrane helix</keyword>
<organism evidence="2 3">
    <name type="scientific">Candidatus Roizmanbacteria bacterium RIFCSPHIGHO2_01_FULL_39_8</name>
    <dbReference type="NCBI Taxonomy" id="1802033"/>
    <lineage>
        <taxon>Bacteria</taxon>
        <taxon>Candidatus Roizmaniibacteriota</taxon>
    </lineage>
</organism>
<feature type="transmembrane region" description="Helical" evidence="1">
    <location>
        <begin position="215"/>
        <end position="242"/>
    </location>
</feature>
<feature type="transmembrane region" description="Helical" evidence="1">
    <location>
        <begin position="396"/>
        <end position="418"/>
    </location>
</feature>
<name>A0A1F7GJU7_9BACT</name>
<comment type="caution">
    <text evidence="2">The sequence shown here is derived from an EMBL/GenBank/DDBJ whole genome shotgun (WGS) entry which is preliminary data.</text>
</comment>
<dbReference type="EMBL" id="MFZI01000057">
    <property type="protein sequence ID" value="OGK19094.1"/>
    <property type="molecule type" value="Genomic_DNA"/>
</dbReference>
<feature type="transmembrane region" description="Helical" evidence="1">
    <location>
        <begin position="737"/>
        <end position="754"/>
    </location>
</feature>
<accession>A0A1F7GJU7</accession>
<keyword evidence="1" id="KW-0472">Membrane</keyword>
<feature type="transmembrane region" description="Helical" evidence="1">
    <location>
        <begin position="278"/>
        <end position="296"/>
    </location>
</feature>
<feature type="transmembrane region" description="Helical" evidence="1">
    <location>
        <begin position="120"/>
        <end position="140"/>
    </location>
</feature>
<gene>
    <name evidence="2" type="ORF">A2866_06645</name>
</gene>
<feature type="transmembrane region" description="Helical" evidence="1">
    <location>
        <begin position="87"/>
        <end position="108"/>
    </location>
</feature>
<reference evidence="2 3" key="1">
    <citation type="journal article" date="2016" name="Nat. Commun.">
        <title>Thousands of microbial genomes shed light on interconnected biogeochemical processes in an aquifer system.</title>
        <authorList>
            <person name="Anantharaman K."/>
            <person name="Brown C.T."/>
            <person name="Hug L.A."/>
            <person name="Sharon I."/>
            <person name="Castelle C.J."/>
            <person name="Probst A.J."/>
            <person name="Thomas B.C."/>
            <person name="Singh A."/>
            <person name="Wilkins M.J."/>
            <person name="Karaoz U."/>
            <person name="Brodie E.L."/>
            <person name="Williams K.H."/>
            <person name="Hubbard S.S."/>
            <person name="Banfield J.F."/>
        </authorList>
    </citation>
    <scope>NUCLEOTIDE SEQUENCE [LARGE SCALE GENOMIC DNA]</scope>
</reference>
<evidence type="ECO:0000256" key="1">
    <source>
        <dbReference type="SAM" id="Phobius"/>
    </source>
</evidence>
<evidence type="ECO:0008006" key="4">
    <source>
        <dbReference type="Google" id="ProtNLM"/>
    </source>
</evidence>
<feature type="transmembrane region" description="Helical" evidence="1">
    <location>
        <begin position="317"/>
        <end position="339"/>
    </location>
</feature>
<keyword evidence="1" id="KW-0812">Transmembrane</keyword>
<feature type="transmembrane region" description="Helical" evidence="1">
    <location>
        <begin position="62"/>
        <end position="80"/>
    </location>
</feature>
<evidence type="ECO:0000313" key="2">
    <source>
        <dbReference type="EMBL" id="OGK19094.1"/>
    </source>
</evidence>
<proteinExistence type="predicted"/>
<dbReference type="AlphaFoldDB" id="A0A1F7GJU7"/>
<feature type="transmembrane region" description="Helical" evidence="1">
    <location>
        <begin position="364"/>
        <end position="384"/>
    </location>
</feature>